<gene>
    <name evidence="2" type="ORF">KC19_VG021200</name>
</gene>
<proteinExistence type="predicted"/>
<protein>
    <submittedName>
        <fullName evidence="2">Uncharacterized protein</fullName>
    </submittedName>
</protein>
<organism evidence="2 3">
    <name type="scientific">Ceratodon purpureus</name>
    <name type="common">Fire moss</name>
    <name type="synonym">Dicranum purpureum</name>
    <dbReference type="NCBI Taxonomy" id="3225"/>
    <lineage>
        <taxon>Eukaryota</taxon>
        <taxon>Viridiplantae</taxon>
        <taxon>Streptophyta</taxon>
        <taxon>Embryophyta</taxon>
        <taxon>Bryophyta</taxon>
        <taxon>Bryophytina</taxon>
        <taxon>Bryopsida</taxon>
        <taxon>Dicranidae</taxon>
        <taxon>Pseudoditrichales</taxon>
        <taxon>Ditrichaceae</taxon>
        <taxon>Ceratodon</taxon>
    </lineage>
</organism>
<accession>A0A8T0HL54</accession>
<comment type="caution">
    <text evidence="2">The sequence shown here is derived from an EMBL/GenBank/DDBJ whole genome shotgun (WGS) entry which is preliminary data.</text>
</comment>
<evidence type="ECO:0000313" key="2">
    <source>
        <dbReference type="EMBL" id="KAG0571551.1"/>
    </source>
</evidence>
<reference evidence="2" key="1">
    <citation type="submission" date="2020-06" db="EMBL/GenBank/DDBJ databases">
        <title>WGS assembly of Ceratodon purpureus strain R40.</title>
        <authorList>
            <person name="Carey S.B."/>
            <person name="Jenkins J."/>
            <person name="Shu S."/>
            <person name="Lovell J.T."/>
            <person name="Sreedasyam A."/>
            <person name="Maumus F."/>
            <person name="Tiley G.P."/>
            <person name="Fernandez-Pozo N."/>
            <person name="Barry K."/>
            <person name="Chen C."/>
            <person name="Wang M."/>
            <person name="Lipzen A."/>
            <person name="Daum C."/>
            <person name="Saski C.A."/>
            <person name="Payton A.C."/>
            <person name="Mcbreen J.C."/>
            <person name="Conrad R.E."/>
            <person name="Kollar L.M."/>
            <person name="Olsson S."/>
            <person name="Huttunen S."/>
            <person name="Landis J.B."/>
            <person name="Wickett N.J."/>
            <person name="Johnson M.G."/>
            <person name="Rensing S.A."/>
            <person name="Grimwood J."/>
            <person name="Schmutz J."/>
            <person name="Mcdaniel S.F."/>
        </authorList>
    </citation>
    <scope>NUCLEOTIDE SEQUENCE</scope>
    <source>
        <strain evidence="2">R40</strain>
    </source>
</reference>
<dbReference type="EMBL" id="CM026426">
    <property type="protein sequence ID" value="KAG0571551.1"/>
    <property type="molecule type" value="Genomic_DNA"/>
</dbReference>
<evidence type="ECO:0000256" key="1">
    <source>
        <dbReference type="SAM" id="MobiDB-lite"/>
    </source>
</evidence>
<sequence>MRRVTRTGVIASGGSAGLRYGGPPRTRWRQASGIRFSPKASLVSDGFSTWSPRRWMIPIMIIPHIAVSISTSCARMDLPSRHKSSLPLTSTWERRKTRS</sequence>
<dbReference type="AlphaFoldDB" id="A0A8T0HL54"/>
<name>A0A8T0HL54_CERPU</name>
<feature type="region of interest" description="Disordered" evidence="1">
    <location>
        <begin position="79"/>
        <end position="99"/>
    </location>
</feature>
<evidence type="ECO:0000313" key="3">
    <source>
        <dbReference type="Proteomes" id="UP000822688"/>
    </source>
</evidence>
<keyword evidence="3" id="KW-1185">Reference proteome</keyword>
<dbReference type="Proteomes" id="UP000822688">
    <property type="component" value="Chromosome V"/>
</dbReference>